<dbReference type="STRING" id="667725.A0A0L0G6J3"/>
<comment type="similarity">
    <text evidence="2 9">Belongs to the eIF-2B alpha/beta/delta subunits family.</text>
</comment>
<dbReference type="RefSeq" id="XP_014157755.1">
    <property type="nucleotide sequence ID" value="XM_014302280.1"/>
</dbReference>
<keyword evidence="3" id="KW-0963">Cytoplasm</keyword>
<evidence type="ECO:0000256" key="2">
    <source>
        <dbReference type="ARBA" id="ARBA00007251"/>
    </source>
</evidence>
<gene>
    <name evidence="10" type="ORF">SARC_03910</name>
</gene>
<keyword evidence="5" id="KW-0648">Protein biosynthesis</keyword>
<evidence type="ECO:0000313" key="11">
    <source>
        <dbReference type="Proteomes" id="UP000054560"/>
    </source>
</evidence>
<keyword evidence="11" id="KW-1185">Reference proteome</keyword>
<name>A0A0L0G6J3_9EUKA</name>
<dbReference type="GO" id="GO:0005829">
    <property type="term" value="C:cytosol"/>
    <property type="evidence" value="ECO:0007669"/>
    <property type="project" value="UniProtKB-SubCell"/>
</dbReference>
<comment type="subunit">
    <text evidence="8">Component of the translation initiation factor 2B (eIF2B) complex which is a heterodecamer of two sets of five different subunits: alpha, beta, gamma, delta and epsilon. Subunits alpha, beta and delta comprise a regulatory subcomplex and subunits epsilon and gamma comprise a catalytic subcomplex. Within the complex, the hexameric regulatory complex resides at the center, with the two heterodimeric catalytic subcomplexes bound on opposite sides.</text>
</comment>
<dbReference type="GeneID" id="25904414"/>
<proteinExistence type="inferred from homology"/>
<dbReference type="InterPro" id="IPR042529">
    <property type="entry name" value="IF_2B-like_C"/>
</dbReference>
<dbReference type="EMBL" id="KQ241805">
    <property type="protein sequence ID" value="KNC83853.1"/>
    <property type="molecule type" value="Genomic_DNA"/>
</dbReference>
<evidence type="ECO:0000256" key="7">
    <source>
        <dbReference type="ARBA" id="ARBA00044228"/>
    </source>
</evidence>
<dbReference type="OrthoDB" id="269919at2759"/>
<dbReference type="SUPFAM" id="SSF100950">
    <property type="entry name" value="NagB/RpiA/CoA transferase-like"/>
    <property type="match status" value="1"/>
</dbReference>
<dbReference type="AlphaFoldDB" id="A0A0L0G6J3"/>
<dbReference type="GO" id="GO:0003743">
    <property type="term" value="F:translation initiation factor activity"/>
    <property type="evidence" value="ECO:0007669"/>
    <property type="project" value="UniProtKB-KW"/>
</dbReference>
<dbReference type="InterPro" id="IPR000649">
    <property type="entry name" value="IF-2B-related"/>
</dbReference>
<evidence type="ECO:0000313" key="10">
    <source>
        <dbReference type="EMBL" id="KNC83853.1"/>
    </source>
</evidence>
<dbReference type="Gene3D" id="3.40.50.10470">
    <property type="entry name" value="Translation initiation factor eif-2b, domain 2"/>
    <property type="match status" value="1"/>
</dbReference>
<reference evidence="10 11" key="1">
    <citation type="submission" date="2011-02" db="EMBL/GenBank/DDBJ databases">
        <title>The Genome Sequence of Sphaeroforma arctica JP610.</title>
        <authorList>
            <consortium name="The Broad Institute Genome Sequencing Platform"/>
            <person name="Russ C."/>
            <person name="Cuomo C."/>
            <person name="Young S.K."/>
            <person name="Zeng Q."/>
            <person name="Gargeya S."/>
            <person name="Alvarado L."/>
            <person name="Berlin A."/>
            <person name="Chapman S.B."/>
            <person name="Chen Z."/>
            <person name="Freedman E."/>
            <person name="Gellesch M."/>
            <person name="Goldberg J."/>
            <person name="Griggs A."/>
            <person name="Gujja S."/>
            <person name="Heilman E."/>
            <person name="Heiman D."/>
            <person name="Howarth C."/>
            <person name="Mehta T."/>
            <person name="Neiman D."/>
            <person name="Pearson M."/>
            <person name="Roberts A."/>
            <person name="Saif S."/>
            <person name="Shea T."/>
            <person name="Shenoy N."/>
            <person name="Sisk P."/>
            <person name="Stolte C."/>
            <person name="Sykes S."/>
            <person name="White J."/>
            <person name="Yandava C."/>
            <person name="Burger G."/>
            <person name="Gray M.W."/>
            <person name="Holland P.W.H."/>
            <person name="King N."/>
            <person name="Lang F.B.F."/>
            <person name="Roger A.J."/>
            <person name="Ruiz-Trillo I."/>
            <person name="Haas B."/>
            <person name="Nusbaum C."/>
            <person name="Birren B."/>
        </authorList>
    </citation>
    <scope>NUCLEOTIDE SEQUENCE [LARGE SCALE GENOMIC DNA]</scope>
    <source>
        <strain evidence="10 11">JP610</strain>
    </source>
</reference>
<organism evidence="10 11">
    <name type="scientific">Sphaeroforma arctica JP610</name>
    <dbReference type="NCBI Taxonomy" id="667725"/>
    <lineage>
        <taxon>Eukaryota</taxon>
        <taxon>Ichthyosporea</taxon>
        <taxon>Ichthyophonida</taxon>
        <taxon>Sphaeroforma</taxon>
    </lineage>
</organism>
<evidence type="ECO:0000256" key="4">
    <source>
        <dbReference type="ARBA" id="ARBA00022540"/>
    </source>
</evidence>
<dbReference type="GO" id="GO:0005851">
    <property type="term" value="C:eukaryotic translation initiation factor 2B complex"/>
    <property type="evidence" value="ECO:0007669"/>
    <property type="project" value="TreeGrafter"/>
</dbReference>
<dbReference type="InterPro" id="IPR051855">
    <property type="entry name" value="eIF2B_beta_subunit"/>
</dbReference>
<evidence type="ECO:0000256" key="3">
    <source>
        <dbReference type="ARBA" id="ARBA00022490"/>
    </source>
</evidence>
<dbReference type="GO" id="GO:0005085">
    <property type="term" value="F:guanyl-nucleotide exchange factor activity"/>
    <property type="evidence" value="ECO:0007669"/>
    <property type="project" value="TreeGrafter"/>
</dbReference>
<dbReference type="PANTHER" id="PTHR45859">
    <property type="entry name" value="TRANSLATION INITIATION FACTOR EIF-2B SUBUNIT BETA"/>
    <property type="match status" value="1"/>
</dbReference>
<evidence type="ECO:0000256" key="5">
    <source>
        <dbReference type="ARBA" id="ARBA00022917"/>
    </source>
</evidence>
<evidence type="ECO:0000256" key="8">
    <source>
        <dbReference type="ARBA" id="ARBA00046432"/>
    </source>
</evidence>
<dbReference type="Proteomes" id="UP000054560">
    <property type="component" value="Unassembled WGS sequence"/>
</dbReference>
<keyword evidence="4" id="KW-0396">Initiation factor</keyword>
<evidence type="ECO:0000256" key="9">
    <source>
        <dbReference type="RuleBase" id="RU003814"/>
    </source>
</evidence>
<accession>A0A0L0G6J3</accession>
<dbReference type="InterPro" id="IPR037171">
    <property type="entry name" value="NagB/RpiA_transferase-like"/>
</dbReference>
<dbReference type="eggNOG" id="KOG1465">
    <property type="taxonomic scope" value="Eukaryota"/>
</dbReference>
<dbReference type="PANTHER" id="PTHR45859:SF1">
    <property type="entry name" value="TRANSLATION INITIATION FACTOR EIF-2B SUBUNIT BETA"/>
    <property type="match status" value="1"/>
</dbReference>
<sequence length="367" mass="40551">MVTKLNDNAEKLVLDIISRFQRRDIKGSFDAATATVLLMRDVISQSRWNTAAEIMDIVRAVGKRVATAMPNELTVGTMTRRVLYIIREEYAADESNRKSSQQNQQTTAPNVIQLKTLQRLVTVKLDQHSAYKEEKKDLKGSLMEGLKELKLELDNSRHNISMHAQDLIHANEIILVYGLSTTVESFLLSAYKRHSQKGIRFFVVVVEAAPSYGGHMAAQRLSAEGMATTIITDAAVYAIMARVNKVIVGTNGIMADGGLMAPSGTLNIALAAEAHAVPVIVLSALYKLATTFPCAYDPDEFCAVGDPEQTYKYADAGIHHSGQIQTPLYDYVPPNLISLYVTNSGGHAPTYIYRLLSEYYHPDDQIL</sequence>
<evidence type="ECO:0000256" key="1">
    <source>
        <dbReference type="ARBA" id="ARBA00004514"/>
    </source>
</evidence>
<protein>
    <recommendedName>
        <fullName evidence="6">Translation initiation factor eIF2B subunit beta</fullName>
    </recommendedName>
    <alternativeName>
        <fullName evidence="7">eIF2B GDP-GTP exchange factor subunit beta</fullName>
    </alternativeName>
</protein>
<evidence type="ECO:0000256" key="6">
    <source>
        <dbReference type="ARBA" id="ARBA00044122"/>
    </source>
</evidence>
<comment type="subcellular location">
    <subcellularLocation>
        <location evidence="1">Cytoplasm</location>
        <location evidence="1">Cytosol</location>
    </subcellularLocation>
</comment>
<dbReference type="Pfam" id="PF01008">
    <property type="entry name" value="IF-2B"/>
    <property type="match status" value="1"/>
</dbReference>